<dbReference type="Gene3D" id="1.10.533.10">
    <property type="entry name" value="Death Domain, Fas"/>
    <property type="match status" value="1"/>
</dbReference>
<dbReference type="InterPro" id="IPR011029">
    <property type="entry name" value="DEATH-like_dom_sf"/>
</dbReference>
<dbReference type="CDD" id="cd01671">
    <property type="entry name" value="CARD"/>
    <property type="match status" value="1"/>
</dbReference>
<dbReference type="GO" id="GO:0002020">
    <property type="term" value="F:protease binding"/>
    <property type="evidence" value="ECO:0007669"/>
    <property type="project" value="InterPro"/>
</dbReference>
<gene>
    <name evidence="3" type="ORF">AAFF_G00224840</name>
</gene>
<protein>
    <recommendedName>
        <fullName evidence="2">CARD domain-containing protein</fullName>
    </recommendedName>
</protein>
<proteinExistence type="predicted"/>
<dbReference type="PANTHER" id="PTHR15034">
    <property type="entry name" value="DEATH DOMAIN-CONTAINING PROTEIN CRADD"/>
    <property type="match status" value="1"/>
</dbReference>
<sequence>MFGSGTRKWFVKKQRNDRKPSVRRKKKKWAAKILKQHRERILKELDVNKVLPYLVYDKVFSLGEYKEILGYDTSKKRAEIFLDQLSLKGPGAFYAFCSVLEEVCPHLLTCFLLDIEECPAVQASSGRHRKEERFVAPHNQDHFLSREHRVMRPPPIYTDPVFDPRVTPSSDASTAAASSVSVSQGKPSLRRIKGRIHRSKSLDSIDLLDSNWAPLASCSRKYGETGFIIIIIIITIFTLCSVRSVLRLRTVSRTSSEEEIIVNLQRKICLGDGGGAFGPGPALAVIGADHPCGKVAFNWPIPVAPPLFFLPIGPQGVRWTRPSSRWLITLIVKILLSLC</sequence>
<dbReference type="EMBL" id="JAINUG010000003">
    <property type="protein sequence ID" value="KAJ8417641.1"/>
    <property type="molecule type" value="Genomic_DNA"/>
</dbReference>
<evidence type="ECO:0000256" key="1">
    <source>
        <dbReference type="SAM" id="Phobius"/>
    </source>
</evidence>
<dbReference type="Pfam" id="PF00619">
    <property type="entry name" value="CARD"/>
    <property type="match status" value="1"/>
</dbReference>
<dbReference type="PANTHER" id="PTHR15034:SF5">
    <property type="entry name" value="DEATH DOMAIN-CONTAINING PROTEIN CRADD"/>
    <property type="match status" value="1"/>
</dbReference>
<comment type="caution">
    <text evidence="3">The sequence shown here is derived from an EMBL/GenBank/DDBJ whole genome shotgun (WGS) entry which is preliminary data.</text>
</comment>
<keyword evidence="1" id="KW-0472">Membrane</keyword>
<reference evidence="3" key="1">
    <citation type="journal article" date="2023" name="Science">
        <title>Genome structures resolve the early diversification of teleost fishes.</title>
        <authorList>
            <person name="Parey E."/>
            <person name="Louis A."/>
            <person name="Montfort J."/>
            <person name="Bouchez O."/>
            <person name="Roques C."/>
            <person name="Iampietro C."/>
            <person name="Lluch J."/>
            <person name="Castinel A."/>
            <person name="Donnadieu C."/>
            <person name="Desvignes T."/>
            <person name="Floi Bucao C."/>
            <person name="Jouanno E."/>
            <person name="Wen M."/>
            <person name="Mejri S."/>
            <person name="Dirks R."/>
            <person name="Jansen H."/>
            <person name="Henkel C."/>
            <person name="Chen W.J."/>
            <person name="Zahm M."/>
            <person name="Cabau C."/>
            <person name="Klopp C."/>
            <person name="Thompson A.W."/>
            <person name="Robinson-Rechavi M."/>
            <person name="Braasch I."/>
            <person name="Lecointre G."/>
            <person name="Bobe J."/>
            <person name="Postlethwait J.H."/>
            <person name="Berthelot C."/>
            <person name="Roest Crollius H."/>
            <person name="Guiguen Y."/>
        </authorList>
    </citation>
    <scope>NUCLEOTIDE SEQUENCE</scope>
    <source>
        <strain evidence="3">NC1722</strain>
    </source>
</reference>
<evidence type="ECO:0000313" key="3">
    <source>
        <dbReference type="EMBL" id="KAJ8417641.1"/>
    </source>
</evidence>
<dbReference type="Proteomes" id="UP001221898">
    <property type="component" value="Unassembled WGS sequence"/>
</dbReference>
<dbReference type="AlphaFoldDB" id="A0AAD7X1G1"/>
<feature type="domain" description="CARD" evidence="2">
    <location>
        <begin position="26"/>
        <end position="115"/>
    </location>
</feature>
<accession>A0AAD7X1G1</accession>
<keyword evidence="1" id="KW-1133">Transmembrane helix</keyword>
<organism evidence="3 4">
    <name type="scientific">Aldrovandia affinis</name>
    <dbReference type="NCBI Taxonomy" id="143900"/>
    <lineage>
        <taxon>Eukaryota</taxon>
        <taxon>Metazoa</taxon>
        <taxon>Chordata</taxon>
        <taxon>Craniata</taxon>
        <taxon>Vertebrata</taxon>
        <taxon>Euteleostomi</taxon>
        <taxon>Actinopterygii</taxon>
        <taxon>Neopterygii</taxon>
        <taxon>Teleostei</taxon>
        <taxon>Notacanthiformes</taxon>
        <taxon>Halosauridae</taxon>
        <taxon>Aldrovandia</taxon>
    </lineage>
</organism>
<dbReference type="GO" id="GO:0070513">
    <property type="term" value="F:death domain binding"/>
    <property type="evidence" value="ECO:0007669"/>
    <property type="project" value="InterPro"/>
</dbReference>
<dbReference type="GO" id="GO:0042981">
    <property type="term" value="P:regulation of apoptotic process"/>
    <property type="evidence" value="ECO:0007669"/>
    <property type="project" value="InterPro"/>
</dbReference>
<feature type="transmembrane region" description="Helical" evidence="1">
    <location>
        <begin position="226"/>
        <end position="246"/>
    </location>
</feature>
<evidence type="ECO:0000313" key="4">
    <source>
        <dbReference type="Proteomes" id="UP001221898"/>
    </source>
</evidence>
<dbReference type="PROSITE" id="PS50209">
    <property type="entry name" value="CARD"/>
    <property type="match status" value="1"/>
</dbReference>
<keyword evidence="4" id="KW-1185">Reference proteome</keyword>
<keyword evidence="1" id="KW-0812">Transmembrane</keyword>
<dbReference type="SUPFAM" id="SSF47986">
    <property type="entry name" value="DEATH domain"/>
    <property type="match status" value="1"/>
</dbReference>
<evidence type="ECO:0000259" key="2">
    <source>
        <dbReference type="PROSITE" id="PS50209"/>
    </source>
</evidence>
<name>A0AAD7X1G1_9TELE</name>
<dbReference type="InterPro" id="IPR037939">
    <property type="entry name" value="CRADD"/>
</dbReference>
<dbReference type="InterPro" id="IPR001315">
    <property type="entry name" value="CARD"/>
</dbReference>